<feature type="repeat" description="Solcar" evidence="7">
    <location>
        <begin position="250"/>
        <end position="338"/>
    </location>
</feature>
<evidence type="ECO:0000256" key="4">
    <source>
        <dbReference type="ARBA" id="ARBA00022692"/>
    </source>
</evidence>
<evidence type="ECO:0000256" key="8">
    <source>
        <dbReference type="RuleBase" id="RU000488"/>
    </source>
</evidence>
<dbReference type="Proteomes" id="UP001235939">
    <property type="component" value="Chromosome 13"/>
</dbReference>
<protein>
    <submittedName>
        <fullName evidence="10">SLC25A42</fullName>
    </submittedName>
</protein>
<sequence length="348" mass="38642">MIKKPTLLSPTTQIVLELDSVKSPQSDEPSPGNVPHGKEEEKKKKEMAAKLTSTQKMMVNLMAGSLAGALAKTTIAPLDRTKINFQIKNTKFTFLEAARFMKSSVQSQGILSLWRGNSATMARIIPYAALQYTAHEHLKTALGLNIKSKEKGIKLKLRHTLAGSLAGVFSSSMTYPLDLARARMAVTHKEKYNSLTQVFRLIIREEGVRTLYRGYLPTLLGVIPYAGTSFCTYETLKRYHSEKVKDNAEPNPLERMLYGAIAGLFGQSASYPLDIVRRRFQTSASTNIHYTSILGTLRHVARTEGIVGGFYKGLSLNWIKGPISVGISFMTFDLSQKFLISFISDPEI</sequence>
<reference evidence="10 11" key="1">
    <citation type="submission" date="2022-01" db="EMBL/GenBank/DDBJ databases">
        <title>A chromosomal length assembly of Cordylochernes scorpioides.</title>
        <authorList>
            <person name="Zeh D."/>
            <person name="Zeh J."/>
        </authorList>
    </citation>
    <scope>NUCLEOTIDE SEQUENCE [LARGE SCALE GENOMIC DNA]</scope>
    <source>
        <strain evidence="10">IN4F17</strain>
        <tissue evidence="10">Whole Body</tissue>
    </source>
</reference>
<evidence type="ECO:0000256" key="9">
    <source>
        <dbReference type="SAM" id="MobiDB-lite"/>
    </source>
</evidence>
<evidence type="ECO:0000313" key="10">
    <source>
        <dbReference type="EMBL" id="UYV75475.1"/>
    </source>
</evidence>
<keyword evidence="4 7" id="KW-0812">Transmembrane</keyword>
<dbReference type="PANTHER" id="PTHR24089">
    <property type="entry name" value="SOLUTE CARRIER FAMILY 25"/>
    <property type="match status" value="1"/>
</dbReference>
<evidence type="ECO:0000313" key="11">
    <source>
        <dbReference type="Proteomes" id="UP001235939"/>
    </source>
</evidence>
<evidence type="ECO:0000256" key="2">
    <source>
        <dbReference type="ARBA" id="ARBA00006375"/>
    </source>
</evidence>
<dbReference type="EMBL" id="CP092875">
    <property type="protein sequence ID" value="UYV75475.1"/>
    <property type="molecule type" value="Genomic_DNA"/>
</dbReference>
<evidence type="ECO:0000256" key="6">
    <source>
        <dbReference type="ARBA" id="ARBA00023136"/>
    </source>
</evidence>
<gene>
    <name evidence="10" type="ORF">LAZ67_13000365</name>
</gene>
<keyword evidence="6 7" id="KW-0472">Membrane</keyword>
<accession>A0ABY6L2V5</accession>
<keyword evidence="5" id="KW-0677">Repeat</keyword>
<evidence type="ECO:0000256" key="1">
    <source>
        <dbReference type="ARBA" id="ARBA00004141"/>
    </source>
</evidence>
<evidence type="ECO:0000256" key="5">
    <source>
        <dbReference type="ARBA" id="ARBA00022737"/>
    </source>
</evidence>
<dbReference type="InterPro" id="IPR018108">
    <property type="entry name" value="MCP_transmembrane"/>
</dbReference>
<keyword evidence="3 8" id="KW-0813">Transport</keyword>
<feature type="repeat" description="Solcar" evidence="7">
    <location>
        <begin position="154"/>
        <end position="239"/>
    </location>
</feature>
<dbReference type="Gene3D" id="1.50.40.10">
    <property type="entry name" value="Mitochondrial carrier domain"/>
    <property type="match status" value="1"/>
</dbReference>
<dbReference type="PRINTS" id="PR00926">
    <property type="entry name" value="MITOCARRIER"/>
</dbReference>
<dbReference type="Pfam" id="PF00153">
    <property type="entry name" value="Mito_carr"/>
    <property type="match status" value="3"/>
</dbReference>
<feature type="region of interest" description="Disordered" evidence="9">
    <location>
        <begin position="18"/>
        <end position="47"/>
    </location>
</feature>
<dbReference type="PROSITE" id="PS50920">
    <property type="entry name" value="SOLCAR"/>
    <property type="match status" value="3"/>
</dbReference>
<proteinExistence type="inferred from homology"/>
<feature type="compositionally biased region" description="Basic and acidic residues" evidence="9">
    <location>
        <begin position="36"/>
        <end position="47"/>
    </location>
</feature>
<keyword evidence="11" id="KW-1185">Reference proteome</keyword>
<organism evidence="10 11">
    <name type="scientific">Cordylochernes scorpioides</name>
    <dbReference type="NCBI Taxonomy" id="51811"/>
    <lineage>
        <taxon>Eukaryota</taxon>
        <taxon>Metazoa</taxon>
        <taxon>Ecdysozoa</taxon>
        <taxon>Arthropoda</taxon>
        <taxon>Chelicerata</taxon>
        <taxon>Arachnida</taxon>
        <taxon>Pseudoscorpiones</taxon>
        <taxon>Cheliferoidea</taxon>
        <taxon>Chernetidae</taxon>
        <taxon>Cordylochernes</taxon>
    </lineage>
</organism>
<dbReference type="SUPFAM" id="SSF103506">
    <property type="entry name" value="Mitochondrial carrier"/>
    <property type="match status" value="1"/>
</dbReference>
<dbReference type="InterPro" id="IPR002067">
    <property type="entry name" value="MCP"/>
</dbReference>
<comment type="similarity">
    <text evidence="2 8">Belongs to the mitochondrial carrier (TC 2.A.29) family.</text>
</comment>
<name>A0ABY6L2V5_9ARAC</name>
<evidence type="ECO:0000256" key="7">
    <source>
        <dbReference type="PROSITE-ProRule" id="PRU00282"/>
    </source>
</evidence>
<evidence type="ECO:0000256" key="3">
    <source>
        <dbReference type="ARBA" id="ARBA00022448"/>
    </source>
</evidence>
<comment type="subcellular location">
    <subcellularLocation>
        <location evidence="1">Membrane</location>
        <topology evidence="1">Multi-pass membrane protein</topology>
    </subcellularLocation>
</comment>
<feature type="repeat" description="Solcar" evidence="7">
    <location>
        <begin position="55"/>
        <end position="141"/>
    </location>
</feature>
<dbReference type="InterPro" id="IPR023395">
    <property type="entry name" value="MCP_dom_sf"/>
</dbReference>